<proteinExistence type="predicted"/>
<reference evidence="1" key="1">
    <citation type="submission" date="2023-01" db="EMBL/GenBank/DDBJ databases">
        <authorList>
            <person name="Piombo E."/>
        </authorList>
    </citation>
    <scope>NUCLEOTIDE SEQUENCE</scope>
</reference>
<comment type="caution">
    <text evidence="1">The sequence shown here is derived from an EMBL/GenBank/DDBJ whole genome shotgun (WGS) entry which is preliminary data.</text>
</comment>
<dbReference type="EMBL" id="CABFNP030001360">
    <property type="protein sequence ID" value="CAI6101187.1"/>
    <property type="molecule type" value="Genomic_DNA"/>
</dbReference>
<sequence length="176" mass="19526">MSVLGRTANMEGGNIDQRILTHRVVSYHAIFTIRKAQTAIGQRNALQLGKCCLYSIHIRLILIIYACLLAQGRRSHDNIRCFLCNAPLDGVMNHQVPFLKWRCGVDKDGESKGPFMWKGKGILHAILDDELRGQGCASGVPKYPVKGALFSDYGKKVLFCLENGGGVQWVVVAIER</sequence>
<evidence type="ECO:0000313" key="2">
    <source>
        <dbReference type="Proteomes" id="UP001160390"/>
    </source>
</evidence>
<keyword evidence="2" id="KW-1185">Reference proteome</keyword>
<organism evidence="1 2">
    <name type="scientific">Clonostachys chloroleuca</name>
    <dbReference type="NCBI Taxonomy" id="1926264"/>
    <lineage>
        <taxon>Eukaryota</taxon>
        <taxon>Fungi</taxon>
        <taxon>Dikarya</taxon>
        <taxon>Ascomycota</taxon>
        <taxon>Pezizomycotina</taxon>
        <taxon>Sordariomycetes</taxon>
        <taxon>Hypocreomycetidae</taxon>
        <taxon>Hypocreales</taxon>
        <taxon>Bionectriaceae</taxon>
        <taxon>Clonostachys</taxon>
    </lineage>
</organism>
<dbReference type="AlphaFoldDB" id="A0AA35VER3"/>
<gene>
    <name evidence="1" type="ORF">CCHLO57077_00006391</name>
</gene>
<protein>
    <submittedName>
        <fullName evidence="1">Uncharacterized protein</fullName>
    </submittedName>
</protein>
<name>A0AA35VER3_9HYPO</name>
<evidence type="ECO:0000313" key="1">
    <source>
        <dbReference type="EMBL" id="CAI6101187.1"/>
    </source>
</evidence>
<dbReference type="Proteomes" id="UP001160390">
    <property type="component" value="Unassembled WGS sequence"/>
</dbReference>
<accession>A0AA35VER3</accession>